<dbReference type="GO" id="GO:0005576">
    <property type="term" value="C:extracellular region"/>
    <property type="evidence" value="ECO:0007669"/>
    <property type="project" value="InterPro"/>
</dbReference>
<evidence type="ECO:0000313" key="3">
    <source>
        <dbReference type="EMBL" id="KAK4319727.1"/>
    </source>
</evidence>
<evidence type="ECO:0000313" key="4">
    <source>
        <dbReference type="Proteomes" id="UP001292094"/>
    </source>
</evidence>
<dbReference type="AlphaFoldDB" id="A0AAE1UDQ2"/>
<keyword evidence="1" id="KW-0812">Transmembrane</keyword>
<protein>
    <recommendedName>
        <fullName evidence="2">WAP domain-containing protein</fullName>
    </recommendedName>
</protein>
<dbReference type="InterPro" id="IPR008197">
    <property type="entry name" value="WAP_dom"/>
</dbReference>
<feature type="transmembrane region" description="Helical" evidence="1">
    <location>
        <begin position="49"/>
        <end position="67"/>
    </location>
</feature>
<evidence type="ECO:0000256" key="1">
    <source>
        <dbReference type="SAM" id="Phobius"/>
    </source>
</evidence>
<comment type="caution">
    <text evidence="3">The sequence shown here is derived from an EMBL/GenBank/DDBJ whole genome shotgun (WGS) entry which is preliminary data.</text>
</comment>
<proteinExistence type="predicted"/>
<name>A0AAE1UDQ2_9EUCA</name>
<keyword evidence="1" id="KW-0472">Membrane</keyword>
<keyword evidence="4" id="KW-1185">Reference proteome</keyword>
<dbReference type="GO" id="GO:0030414">
    <property type="term" value="F:peptidase inhibitor activity"/>
    <property type="evidence" value="ECO:0007669"/>
    <property type="project" value="InterPro"/>
</dbReference>
<feature type="transmembrane region" description="Helical" evidence="1">
    <location>
        <begin position="15"/>
        <end position="37"/>
    </location>
</feature>
<dbReference type="PROSITE" id="PS51390">
    <property type="entry name" value="WAP"/>
    <property type="match status" value="1"/>
</dbReference>
<dbReference type="SMART" id="SM00217">
    <property type="entry name" value="WAP"/>
    <property type="match status" value="1"/>
</dbReference>
<reference evidence="3" key="1">
    <citation type="submission" date="2023-11" db="EMBL/GenBank/DDBJ databases">
        <title>Genome assemblies of two species of porcelain crab, Petrolisthes cinctipes and Petrolisthes manimaculis (Anomura: Porcellanidae).</title>
        <authorList>
            <person name="Angst P."/>
        </authorList>
    </citation>
    <scope>NUCLEOTIDE SEQUENCE</scope>
    <source>
        <strain evidence="3">PB745_02</strain>
        <tissue evidence="3">Gill</tissue>
    </source>
</reference>
<accession>A0AAE1UDQ2</accession>
<gene>
    <name evidence="3" type="ORF">Pmani_009384</name>
</gene>
<sequence>MDVWTRPHVSTLSSLIRASVVCVSLGTHPTTILPAVLPQFTRQRLKTMDSRWCLALMVYWAVVSSLVSTTNTTTTTTDTIITTTLDPDQQDLNITTVQPDDQPKEEGSNRFLGFGGRGGGIGVGGGNAFGTYDVAASSYMGSSGYHHHQLQHQQQTYQSLPHGVVPHLQSPYTSYHPGQQQYNPYHNTIPGYGGGIGHHGGHRGGILLQPGDSCKYYCLWSTQRTPYCCDNSPSVTGFLCPEVRHEGCPGTNYRHSLLFCARDHDCQFGKKCCFDACIKSHVCKTPL</sequence>
<dbReference type="EMBL" id="JAWZYT010000731">
    <property type="protein sequence ID" value="KAK4319727.1"/>
    <property type="molecule type" value="Genomic_DNA"/>
</dbReference>
<organism evidence="3 4">
    <name type="scientific">Petrolisthes manimaculis</name>
    <dbReference type="NCBI Taxonomy" id="1843537"/>
    <lineage>
        <taxon>Eukaryota</taxon>
        <taxon>Metazoa</taxon>
        <taxon>Ecdysozoa</taxon>
        <taxon>Arthropoda</taxon>
        <taxon>Crustacea</taxon>
        <taxon>Multicrustacea</taxon>
        <taxon>Malacostraca</taxon>
        <taxon>Eumalacostraca</taxon>
        <taxon>Eucarida</taxon>
        <taxon>Decapoda</taxon>
        <taxon>Pleocyemata</taxon>
        <taxon>Anomura</taxon>
        <taxon>Galatheoidea</taxon>
        <taxon>Porcellanidae</taxon>
        <taxon>Petrolisthes</taxon>
    </lineage>
</organism>
<dbReference type="Proteomes" id="UP001292094">
    <property type="component" value="Unassembled WGS sequence"/>
</dbReference>
<feature type="domain" description="WAP" evidence="2">
    <location>
        <begin position="232"/>
        <end position="287"/>
    </location>
</feature>
<evidence type="ECO:0000259" key="2">
    <source>
        <dbReference type="PROSITE" id="PS51390"/>
    </source>
</evidence>
<keyword evidence="1" id="KW-1133">Transmembrane helix</keyword>